<gene>
    <name evidence="1" type="ORF">PX52LOC_04570</name>
</gene>
<keyword evidence="2" id="KW-1185">Reference proteome</keyword>
<organism evidence="1 2">
    <name type="scientific">Limnoglobus roseus</name>
    <dbReference type="NCBI Taxonomy" id="2598579"/>
    <lineage>
        <taxon>Bacteria</taxon>
        <taxon>Pseudomonadati</taxon>
        <taxon>Planctomycetota</taxon>
        <taxon>Planctomycetia</taxon>
        <taxon>Gemmatales</taxon>
        <taxon>Gemmataceae</taxon>
        <taxon>Limnoglobus</taxon>
    </lineage>
</organism>
<evidence type="ECO:0000313" key="1">
    <source>
        <dbReference type="EMBL" id="QEL17574.1"/>
    </source>
</evidence>
<dbReference type="AlphaFoldDB" id="A0A5C1AK90"/>
<accession>A0A5C1AK90</accession>
<sequence length="360" mass="38347">MDKTIPTILDGGSQVVAAFLDVSAAAIRFGDFLSSFVPLDSVTAFEGKVARFKADHPLVNSWDISVEGANLAALEKGLAIAKKNRADRSAELEAQGKVDPANLADGLQRIAVGLRQAKPSGLFNNGAKQGLFDKLLGEEGRGLLGAAQSVFGDAFGPGPRRALQRNRAGMLNGEPDQLGLFVKQEENVSKATGWFNRMDKQFNTFAERGLPGFGKGLDDLNKRLGEPVDRPLDKFQEDIGVAAFGRLRGMLGFQDGLTGEGFDRAKLMAVDKLRSSVDTKLGEPPPLLTAGSQQTQSAITRAMNAYQSSEGASLEGLIKQAKEQEDARKARDVQAMTELKIIAAKPGGFNVIGVNFGGGK</sequence>
<proteinExistence type="predicted"/>
<evidence type="ECO:0000313" key="2">
    <source>
        <dbReference type="Proteomes" id="UP000324974"/>
    </source>
</evidence>
<name>A0A5C1AK90_9BACT</name>
<dbReference type="Proteomes" id="UP000324974">
    <property type="component" value="Chromosome"/>
</dbReference>
<reference evidence="2" key="1">
    <citation type="submission" date="2019-08" db="EMBL/GenBank/DDBJ databases">
        <title>Limnoglobus roseus gen. nov., sp. nov., a novel freshwater planctomycete with a giant genome from the family Gemmataceae.</title>
        <authorList>
            <person name="Kulichevskaya I.S."/>
            <person name="Naumoff D.G."/>
            <person name="Miroshnikov K."/>
            <person name="Ivanova A."/>
            <person name="Philippov D.A."/>
            <person name="Hakobyan A."/>
            <person name="Rijpstra I.C."/>
            <person name="Sinninghe Damste J.S."/>
            <person name="Liesack W."/>
            <person name="Dedysh S.N."/>
        </authorList>
    </citation>
    <scope>NUCLEOTIDE SEQUENCE [LARGE SCALE GENOMIC DNA]</scope>
    <source>
        <strain evidence="2">PX52</strain>
    </source>
</reference>
<dbReference type="KEGG" id="lrs:PX52LOC_04570"/>
<dbReference type="EMBL" id="CP042425">
    <property type="protein sequence ID" value="QEL17574.1"/>
    <property type="molecule type" value="Genomic_DNA"/>
</dbReference>
<protein>
    <submittedName>
        <fullName evidence="1">Uncharacterized protein</fullName>
    </submittedName>
</protein>